<dbReference type="InterPro" id="IPR043504">
    <property type="entry name" value="Peptidase_S1_PA_chymotrypsin"/>
</dbReference>
<dbReference type="FunFam" id="2.40.10.10:FF:000002">
    <property type="entry name" value="Transmembrane protease serine"/>
    <property type="match status" value="1"/>
</dbReference>
<gene>
    <name evidence="4" type="ORF">X777_16262</name>
</gene>
<sequence length="656" mass="72231">MADRVNSKLNSLLASYKKWIVTNPQVLSEIEAAVRCLSYLGVGQFGKSSLTVELIYSMPNLIVLCNDLLMYRSKCEHLKIPQFESKIKIWLTVVEYVETLLEVSGKKLGGTKGKWLIVVVIQLFKTVSRLLLLYVYKERLTKSPATPPLNREKFNNVIDGAQLQEGFKLKRSGTVVRSIKHSVPIEMRTWRALPCNMDENENLTKSQKSEMSLKLAETIYIVKPLLHLGCMYVTNQKPWPPWILSLIVDLVSLNTFTRCAEKALFTKEEKEELVRRRLGLLLYLLRSPFYDKYSRTKIYAMLDAISNSVPLAHLLANAIKKNLPYMQNMYFYMWSPTGLIATGQTCTCFLGLTCPSGYTGGIDTRIVNNGLGCPAGYVLCCRSGGGGGSGGGLNDASCGIRKIPSTPQPQGRAPYGAYPWQVAILNANTNEYIGGGALISTTHVLTAALYNFYIYLFIYCRASAIKVRLGEWDSAATTEPYPYKEFLIQRITTHPGYNSGNLVNDIAVLKLNGVVETADSPNINTVCLTSTPPTPGRRCWVAGWGKNAFGNSGSYQSILKEVEVPVLTQEGCQTALRRTRLGSNFVLDGSFLCAGGEPGKDACTGDGGSPLVCLGANGRFEAIGLVTWGIGCADSGVPGVYTNVYNYLSWIRQVAT</sequence>
<dbReference type="InterPro" id="IPR013919">
    <property type="entry name" value="Pex16"/>
</dbReference>
<keyword evidence="5" id="KW-1185">Reference proteome</keyword>
<dbReference type="Proteomes" id="UP000053097">
    <property type="component" value="Unassembled WGS sequence"/>
</dbReference>
<dbReference type="Gene3D" id="2.40.10.10">
    <property type="entry name" value="Trypsin-like serine proteases"/>
    <property type="match status" value="1"/>
</dbReference>
<dbReference type="STRING" id="2015173.A0A026VU89"/>
<evidence type="ECO:0000259" key="3">
    <source>
        <dbReference type="PROSITE" id="PS50240"/>
    </source>
</evidence>
<dbReference type="InterPro" id="IPR001314">
    <property type="entry name" value="Peptidase_S1A"/>
</dbReference>
<dbReference type="EMBL" id="KK107871">
    <property type="protein sequence ID" value="EZA47368.1"/>
    <property type="molecule type" value="Genomic_DNA"/>
</dbReference>
<comment type="similarity">
    <text evidence="2">Belongs to the peptidase S1 family. CLIP subfamily.</text>
</comment>
<evidence type="ECO:0000313" key="4">
    <source>
        <dbReference type="EMBL" id="EZA47368.1"/>
    </source>
</evidence>
<dbReference type="AlphaFoldDB" id="A0A026VU89"/>
<dbReference type="GO" id="GO:0004252">
    <property type="term" value="F:serine-type endopeptidase activity"/>
    <property type="evidence" value="ECO:0007669"/>
    <property type="project" value="InterPro"/>
</dbReference>
<keyword evidence="1" id="KW-1015">Disulfide bond</keyword>
<evidence type="ECO:0000256" key="1">
    <source>
        <dbReference type="ARBA" id="ARBA00023157"/>
    </source>
</evidence>
<dbReference type="GO" id="GO:0006508">
    <property type="term" value="P:proteolysis"/>
    <property type="evidence" value="ECO:0007669"/>
    <property type="project" value="InterPro"/>
</dbReference>
<dbReference type="PROSITE" id="PS50240">
    <property type="entry name" value="TRYPSIN_DOM"/>
    <property type="match status" value="1"/>
</dbReference>
<dbReference type="SUPFAM" id="SSF50494">
    <property type="entry name" value="Trypsin-like serine proteases"/>
    <property type="match status" value="1"/>
</dbReference>
<dbReference type="OMA" id="ESKMNIT"/>
<dbReference type="InterPro" id="IPR001254">
    <property type="entry name" value="Trypsin_dom"/>
</dbReference>
<dbReference type="SMART" id="SM00020">
    <property type="entry name" value="Tryp_SPc"/>
    <property type="match status" value="1"/>
</dbReference>
<feature type="domain" description="Peptidase S1" evidence="3">
    <location>
        <begin position="389"/>
        <end position="656"/>
    </location>
</feature>
<evidence type="ECO:0000256" key="2">
    <source>
        <dbReference type="ARBA" id="ARBA00024195"/>
    </source>
</evidence>
<dbReference type="Pfam" id="PF00089">
    <property type="entry name" value="Trypsin"/>
    <property type="match status" value="1"/>
</dbReference>
<protein>
    <submittedName>
        <fullName evidence="4">Peroxisomal membrane protein PEX16</fullName>
    </submittedName>
</protein>
<dbReference type="InterPro" id="IPR009003">
    <property type="entry name" value="Peptidase_S1_PA"/>
</dbReference>
<dbReference type="PANTHER" id="PTHR24258:SF129">
    <property type="entry name" value="LP15124P-RELATED"/>
    <property type="match status" value="1"/>
</dbReference>
<name>A0A026VU89_OOCBI</name>
<dbReference type="PANTHER" id="PTHR24258">
    <property type="entry name" value="SERINE PROTEASE-RELATED"/>
    <property type="match status" value="1"/>
</dbReference>
<reference evidence="4 5" key="1">
    <citation type="journal article" date="2014" name="Curr. Biol.">
        <title>The genome of the clonal raider ant Cerapachys biroi.</title>
        <authorList>
            <person name="Oxley P.R."/>
            <person name="Ji L."/>
            <person name="Fetter-Pruneda I."/>
            <person name="McKenzie S.K."/>
            <person name="Li C."/>
            <person name="Hu H."/>
            <person name="Zhang G."/>
            <person name="Kronauer D.J."/>
        </authorList>
    </citation>
    <scope>NUCLEOTIDE SEQUENCE [LARGE SCALE GENOMIC DNA]</scope>
</reference>
<accession>A0A026VU89</accession>
<dbReference type="OrthoDB" id="2021143at2759"/>
<dbReference type="CDD" id="cd00190">
    <property type="entry name" value="Tryp_SPc"/>
    <property type="match status" value="1"/>
</dbReference>
<evidence type="ECO:0000313" key="5">
    <source>
        <dbReference type="Proteomes" id="UP000053097"/>
    </source>
</evidence>
<dbReference type="Pfam" id="PF08610">
    <property type="entry name" value="Pex16"/>
    <property type="match status" value="1"/>
</dbReference>
<organism evidence="4 5">
    <name type="scientific">Ooceraea biroi</name>
    <name type="common">Clonal raider ant</name>
    <name type="synonym">Cerapachys biroi</name>
    <dbReference type="NCBI Taxonomy" id="2015173"/>
    <lineage>
        <taxon>Eukaryota</taxon>
        <taxon>Metazoa</taxon>
        <taxon>Ecdysozoa</taxon>
        <taxon>Arthropoda</taxon>
        <taxon>Hexapoda</taxon>
        <taxon>Insecta</taxon>
        <taxon>Pterygota</taxon>
        <taxon>Neoptera</taxon>
        <taxon>Endopterygota</taxon>
        <taxon>Hymenoptera</taxon>
        <taxon>Apocrita</taxon>
        <taxon>Aculeata</taxon>
        <taxon>Formicoidea</taxon>
        <taxon>Formicidae</taxon>
        <taxon>Dorylinae</taxon>
        <taxon>Ooceraea</taxon>
    </lineage>
</organism>
<dbReference type="PRINTS" id="PR00722">
    <property type="entry name" value="CHYMOTRYPSIN"/>
</dbReference>
<proteinExistence type="inferred from homology"/>